<dbReference type="AlphaFoldDB" id="A0A165Q8F0"/>
<dbReference type="GO" id="GO:0034450">
    <property type="term" value="F:ubiquitin-ubiquitin ligase activity"/>
    <property type="evidence" value="ECO:0007669"/>
    <property type="project" value="InterPro"/>
</dbReference>
<accession>A0A165Q8F0</accession>
<dbReference type="Gene3D" id="3.30.40.10">
    <property type="entry name" value="Zinc/RING finger domain, C3HC4 (zinc finger)"/>
    <property type="match status" value="1"/>
</dbReference>
<evidence type="ECO:0000256" key="2">
    <source>
        <dbReference type="ARBA" id="ARBA00004123"/>
    </source>
</evidence>
<dbReference type="InterPro" id="IPR013083">
    <property type="entry name" value="Znf_RING/FYVE/PHD"/>
</dbReference>
<dbReference type="InterPro" id="IPR019474">
    <property type="entry name" value="Ub_conjug_fac_E4_core"/>
</dbReference>
<dbReference type="GO" id="GO:0006511">
    <property type="term" value="P:ubiquitin-dependent protein catabolic process"/>
    <property type="evidence" value="ECO:0007669"/>
    <property type="project" value="InterPro"/>
</dbReference>
<dbReference type="FunCoup" id="A0A165Q8F0">
    <property type="interactions" value="1166"/>
</dbReference>
<comment type="subcellular location">
    <subcellularLocation>
        <location evidence="3">Cytoplasm</location>
    </subcellularLocation>
    <subcellularLocation>
        <location evidence="2">Nucleus</location>
    </subcellularLocation>
</comment>
<dbReference type="InterPro" id="IPR045132">
    <property type="entry name" value="UBE4"/>
</dbReference>
<feature type="compositionally biased region" description="Low complexity" evidence="12">
    <location>
        <begin position="57"/>
        <end position="78"/>
    </location>
</feature>
<keyword evidence="8" id="KW-0808">Transferase</keyword>
<evidence type="ECO:0000256" key="8">
    <source>
        <dbReference type="ARBA" id="ARBA00022679"/>
    </source>
</evidence>
<organism evidence="14 15">
    <name type="scientific">Exidia glandulosa HHB12029</name>
    <dbReference type="NCBI Taxonomy" id="1314781"/>
    <lineage>
        <taxon>Eukaryota</taxon>
        <taxon>Fungi</taxon>
        <taxon>Dikarya</taxon>
        <taxon>Basidiomycota</taxon>
        <taxon>Agaricomycotina</taxon>
        <taxon>Agaricomycetes</taxon>
        <taxon>Auriculariales</taxon>
        <taxon>Exidiaceae</taxon>
        <taxon>Exidia</taxon>
    </lineage>
</organism>
<comment type="catalytic activity">
    <reaction evidence="1">
        <text>S-ubiquitinyl-[E2 ubiquitin-conjugating enzyme]-L-cysteine + [acceptor protein]-L-lysine = [E2 ubiquitin-conjugating enzyme]-L-cysteine + N(6)-ubiquitinyl-[acceptor protein]-L-lysine.</text>
        <dbReference type="EC" id="2.3.2.27"/>
    </reaction>
</comment>
<dbReference type="STRING" id="1314781.A0A165Q8F0"/>
<feature type="region of interest" description="Disordered" evidence="12">
    <location>
        <begin position="1097"/>
        <end position="1117"/>
    </location>
</feature>
<dbReference type="GO" id="GO:0036503">
    <property type="term" value="P:ERAD pathway"/>
    <property type="evidence" value="ECO:0007669"/>
    <property type="project" value="InterPro"/>
</dbReference>
<dbReference type="GO" id="GO:0000209">
    <property type="term" value="P:protein polyubiquitination"/>
    <property type="evidence" value="ECO:0007669"/>
    <property type="project" value="TreeGrafter"/>
</dbReference>
<dbReference type="EC" id="2.3.2.27" evidence="6"/>
<keyword evidence="10" id="KW-0539">Nucleus</keyword>
<feature type="region of interest" description="Disordered" evidence="12">
    <location>
        <begin position="1"/>
        <end position="87"/>
    </location>
</feature>
<dbReference type="PANTHER" id="PTHR13931:SF2">
    <property type="entry name" value="UBIQUITIN CONJUGATION FACTOR E4 B"/>
    <property type="match status" value="1"/>
</dbReference>
<evidence type="ECO:0000256" key="4">
    <source>
        <dbReference type="ARBA" id="ARBA00004906"/>
    </source>
</evidence>
<dbReference type="FunFam" id="3.30.40.10:FF:000055">
    <property type="entry name" value="Ubiquitin conjugation factor e4 a"/>
    <property type="match status" value="1"/>
</dbReference>
<dbReference type="PANTHER" id="PTHR13931">
    <property type="entry name" value="UBIQUITINATION FACTOR E4"/>
    <property type="match status" value="1"/>
</dbReference>
<name>A0A165Q8F0_EXIGL</name>
<dbReference type="UniPathway" id="UPA00143"/>
<comment type="pathway">
    <text evidence="4">Protein modification; protein ubiquitination.</text>
</comment>
<evidence type="ECO:0000256" key="9">
    <source>
        <dbReference type="ARBA" id="ARBA00022786"/>
    </source>
</evidence>
<dbReference type="Pfam" id="PF04564">
    <property type="entry name" value="U-box"/>
    <property type="match status" value="1"/>
</dbReference>
<protein>
    <recommendedName>
        <fullName evidence="6">RING-type E3 ubiquitin transferase</fullName>
        <ecNumber evidence="6">2.3.2.27</ecNumber>
    </recommendedName>
</protein>
<feature type="compositionally biased region" description="Acidic residues" evidence="12">
    <location>
        <begin position="1108"/>
        <end position="1117"/>
    </location>
</feature>
<proteinExistence type="inferred from homology"/>
<evidence type="ECO:0000313" key="14">
    <source>
        <dbReference type="EMBL" id="KZW03235.1"/>
    </source>
</evidence>
<keyword evidence="9" id="KW-0833">Ubl conjugation pathway</keyword>
<feature type="coiled-coil region" evidence="11">
    <location>
        <begin position="548"/>
        <end position="575"/>
    </location>
</feature>
<evidence type="ECO:0000313" key="15">
    <source>
        <dbReference type="Proteomes" id="UP000077266"/>
    </source>
</evidence>
<dbReference type="InParanoid" id="A0A165Q8F0"/>
<dbReference type="SMART" id="SM00504">
    <property type="entry name" value="Ubox"/>
    <property type="match status" value="1"/>
</dbReference>
<gene>
    <name evidence="14" type="ORF">EXIGLDRAFT_243210</name>
</gene>
<evidence type="ECO:0000256" key="1">
    <source>
        <dbReference type="ARBA" id="ARBA00000900"/>
    </source>
</evidence>
<feature type="compositionally biased region" description="Low complexity" evidence="12">
    <location>
        <begin position="27"/>
        <end position="45"/>
    </location>
</feature>
<dbReference type="InterPro" id="IPR003613">
    <property type="entry name" value="Ubox_domain"/>
</dbReference>
<keyword evidence="7" id="KW-0963">Cytoplasm</keyword>
<dbReference type="EMBL" id="KV425884">
    <property type="protein sequence ID" value="KZW03235.1"/>
    <property type="molecule type" value="Genomic_DNA"/>
</dbReference>
<dbReference type="OrthoDB" id="20295at2759"/>
<dbReference type="GO" id="GO:0000151">
    <property type="term" value="C:ubiquitin ligase complex"/>
    <property type="evidence" value="ECO:0007669"/>
    <property type="project" value="InterPro"/>
</dbReference>
<comment type="similarity">
    <text evidence="5">Belongs to the ubiquitin conjugation factor E4 family.</text>
</comment>
<keyword evidence="15" id="KW-1185">Reference proteome</keyword>
<dbReference type="PROSITE" id="PS51698">
    <property type="entry name" value="U_BOX"/>
    <property type="match status" value="1"/>
</dbReference>
<keyword evidence="11" id="KW-0175">Coiled coil</keyword>
<evidence type="ECO:0000256" key="7">
    <source>
        <dbReference type="ARBA" id="ARBA00022490"/>
    </source>
</evidence>
<dbReference type="Pfam" id="PF10408">
    <property type="entry name" value="Ufd2P_core"/>
    <property type="match status" value="1"/>
</dbReference>
<feature type="domain" description="U-box" evidence="13">
    <location>
        <begin position="1034"/>
        <end position="1101"/>
    </location>
</feature>
<evidence type="ECO:0000256" key="6">
    <source>
        <dbReference type="ARBA" id="ARBA00012483"/>
    </source>
</evidence>
<reference evidence="14 15" key="1">
    <citation type="journal article" date="2016" name="Mol. Biol. Evol.">
        <title>Comparative Genomics of Early-Diverging Mushroom-Forming Fungi Provides Insights into the Origins of Lignocellulose Decay Capabilities.</title>
        <authorList>
            <person name="Nagy L.G."/>
            <person name="Riley R."/>
            <person name="Tritt A."/>
            <person name="Adam C."/>
            <person name="Daum C."/>
            <person name="Floudas D."/>
            <person name="Sun H."/>
            <person name="Yadav J.S."/>
            <person name="Pangilinan J."/>
            <person name="Larsson K.H."/>
            <person name="Matsuura K."/>
            <person name="Barry K."/>
            <person name="Labutti K."/>
            <person name="Kuo R."/>
            <person name="Ohm R.A."/>
            <person name="Bhattacharya S.S."/>
            <person name="Shirouzu T."/>
            <person name="Yoshinaga Y."/>
            <person name="Martin F.M."/>
            <person name="Grigoriev I.V."/>
            <person name="Hibbett D.S."/>
        </authorList>
    </citation>
    <scope>NUCLEOTIDE SEQUENCE [LARGE SCALE GENOMIC DNA]</scope>
    <source>
        <strain evidence="14 15">HHB12029</strain>
    </source>
</reference>
<dbReference type="SUPFAM" id="SSF57850">
    <property type="entry name" value="RING/U-box"/>
    <property type="match status" value="1"/>
</dbReference>
<evidence type="ECO:0000256" key="5">
    <source>
        <dbReference type="ARBA" id="ARBA00007434"/>
    </source>
</evidence>
<dbReference type="GO" id="GO:0005737">
    <property type="term" value="C:cytoplasm"/>
    <property type="evidence" value="ECO:0007669"/>
    <property type="project" value="UniProtKB-SubCell"/>
</dbReference>
<evidence type="ECO:0000259" key="13">
    <source>
        <dbReference type="PROSITE" id="PS51698"/>
    </source>
</evidence>
<evidence type="ECO:0000256" key="3">
    <source>
        <dbReference type="ARBA" id="ARBA00004496"/>
    </source>
</evidence>
<dbReference type="GO" id="GO:0005634">
    <property type="term" value="C:nucleus"/>
    <property type="evidence" value="ECO:0007669"/>
    <property type="project" value="UniProtKB-SubCell"/>
</dbReference>
<evidence type="ECO:0000256" key="10">
    <source>
        <dbReference type="ARBA" id="ARBA00023242"/>
    </source>
</evidence>
<sequence length="1117" mass="125697">MADNQPSTPADDAERIRLKRLAKLGNASPAPGSSSGTSTPATGPSTPAPAAPRPAQAVLTPTPRRVTPAAPPAAVATPPRRPFAPPAPLRLNIEQWQHETIGNVFNVTLDRDVADREHWNVVWLKGLADDLRASGSGSALRFDAEIADQVLISRLELDPNAMSDDPEVLQIVASLPTNQTVFEYLVGCWRRLNAIRSALAKKNYDKGDIAMTTPTLDKLRDLIVSYVGLTLQSPDMFPQPNRPVGHVELAEALLKMSSFGGPLLALSSDQMLLGPGDMEHFIADLGRRFDNDGLEDVLGPVVELVAWKNEALLRPTGLGGGDSGWRQVISALEALVSSKPIATMITRLPRWCPENLPAQVLELGCLFGPLLRLHVMPREWPHIWKTYFSDIEKRTKADVDSSNANLRATLVGLQSSMYQIFNAIVRSSPEGREGVLTFFSRVLNANWKRAGAYTHPNTIASDGFFLNIYAILLRFSEPFMDAKYSKLDRIDTTYLGRSSRVDVSQQTRLKGTSDDVTKWKETLPPQDAPPNFITEIFYLTAAYSHLGMQKAITNRDRLLKEYQKLRRELRDAEDVRQPGDENAIREMKEAIPIYLSQAYAMEVQLSDPDMVYRTLTYGGFTAAWLMRILDPAGTYPVQQITLPLPQEISPTFAMLPEYFVEDILDFSVNILTNTPEMLNPVATKEIFEFCLTFLTSTWYINNPYLRQKLVQILFTGTDAGAKYTSRSARSGVFSDLIISNPIALKHLMRTLIEFYIDVEITGTHSQFFEKFESRRNISHILEEIWEHPVHRQNLEDVSKSASFFTRFINLMMNDTTFVLDESIGKLGEIYEIEKEMENEEEWKARPETERNDKLAKLKQNEGNVPYWTQLADSNLGLFKRFTAQTRGPFVTGEIVERLAAMLAYNLDSMAGPRCGSLKVKDMEKRFRFKPRELLRELMRIILNLSEEVDFIRAIASEGRSYSKKTFGHAGAIAKRYVLLSDAELEQFALFIENVEQMKITILEEEDVGEIPDDFLGMWNGLGFHRGAHIHPFADPLMYTIMKEPVTLPSSHVNIDLATIKAHLLSDASDPFNRVPLKIEDVVPNLELKAQIQNFLQESRKKKSQPTTESEDQVMADA</sequence>
<evidence type="ECO:0000256" key="12">
    <source>
        <dbReference type="SAM" id="MobiDB-lite"/>
    </source>
</evidence>
<evidence type="ECO:0000256" key="11">
    <source>
        <dbReference type="SAM" id="Coils"/>
    </source>
</evidence>
<dbReference type="Proteomes" id="UP000077266">
    <property type="component" value="Unassembled WGS sequence"/>
</dbReference>